<dbReference type="InterPro" id="IPR029063">
    <property type="entry name" value="SAM-dependent_MTases_sf"/>
</dbReference>
<evidence type="ECO:0000256" key="1">
    <source>
        <dbReference type="ARBA" id="ARBA00010396"/>
    </source>
</evidence>
<dbReference type="PIRSF" id="PIRSF004486">
    <property type="entry name" value="MraW"/>
    <property type="match status" value="1"/>
</dbReference>
<dbReference type="PANTHER" id="PTHR11265">
    <property type="entry name" value="S-ADENOSYL-METHYLTRANSFERASE MRAW"/>
    <property type="match status" value="1"/>
</dbReference>
<evidence type="ECO:0000256" key="3">
    <source>
        <dbReference type="ARBA" id="ARBA00022679"/>
    </source>
</evidence>
<dbReference type="SUPFAM" id="SSF81799">
    <property type="entry name" value="Putative methyltransferase TM0872, insert domain"/>
    <property type="match status" value="1"/>
</dbReference>
<dbReference type="PANTHER" id="PTHR11265:SF0">
    <property type="entry name" value="12S RRNA N4-METHYLCYTIDINE METHYLTRANSFERASE"/>
    <property type="match status" value="1"/>
</dbReference>
<sequence length="283" mass="31826">MPTEVIFYLNISTDGIYLDGTVGLGGHAALILDHLSPKGHFIGTDRDNEALLLCNKRLSGYPTPVSLFHNSYHNFNAILDELGIDQVNGFLLDLGLSSLQMDSHVRGFSYSTDSDLDMRFDSSQEIKASGILNHLSENDLANVIFQYGEERRSRAIAKSIVKMRPLTTVFDLVESIRRSTPPNHRDRTLARVFQAIRIKVNGELEKLENFLSSFRDRLIIGGRIAIISFHSLEDRLVKHSFKELAKEGALSILTKKPVVATDEEMTENRRSRSAKLRVAERIS</sequence>
<protein>
    <submittedName>
        <fullName evidence="6">Uncharacterized protein</fullName>
    </submittedName>
</protein>
<dbReference type="NCBIfam" id="TIGR00006">
    <property type="entry name" value="16S rRNA (cytosine(1402)-N(4))-methyltransferase RsmH"/>
    <property type="match status" value="1"/>
</dbReference>
<dbReference type="InterPro" id="IPR023397">
    <property type="entry name" value="SAM-dep_MeTrfase_MraW_recog"/>
</dbReference>
<feature type="region of interest" description="Disordered" evidence="5">
    <location>
        <begin position="263"/>
        <end position="283"/>
    </location>
</feature>
<dbReference type="GO" id="GO:0005737">
    <property type="term" value="C:cytoplasm"/>
    <property type="evidence" value="ECO:0007669"/>
    <property type="project" value="TreeGrafter"/>
</dbReference>
<evidence type="ECO:0000313" key="6">
    <source>
        <dbReference type="EMBL" id="SVA06152.1"/>
    </source>
</evidence>
<dbReference type="SUPFAM" id="SSF53335">
    <property type="entry name" value="S-adenosyl-L-methionine-dependent methyltransferases"/>
    <property type="match status" value="1"/>
</dbReference>
<name>A0A381SQ69_9ZZZZ</name>
<evidence type="ECO:0000256" key="2">
    <source>
        <dbReference type="ARBA" id="ARBA00022603"/>
    </source>
</evidence>
<keyword evidence="3" id="KW-0808">Transferase</keyword>
<keyword evidence="4" id="KW-0949">S-adenosyl-L-methionine</keyword>
<dbReference type="AlphaFoldDB" id="A0A381SQ69"/>
<reference evidence="6" key="1">
    <citation type="submission" date="2018-05" db="EMBL/GenBank/DDBJ databases">
        <authorList>
            <person name="Lanie J.A."/>
            <person name="Ng W.-L."/>
            <person name="Kazmierczak K.M."/>
            <person name="Andrzejewski T.M."/>
            <person name="Davidsen T.M."/>
            <person name="Wayne K.J."/>
            <person name="Tettelin H."/>
            <person name="Glass J.I."/>
            <person name="Rusch D."/>
            <person name="Podicherti R."/>
            <person name="Tsui H.-C.T."/>
            <person name="Winkler M.E."/>
        </authorList>
    </citation>
    <scope>NUCLEOTIDE SEQUENCE</scope>
</reference>
<dbReference type="GO" id="GO:0070475">
    <property type="term" value="P:rRNA base methylation"/>
    <property type="evidence" value="ECO:0007669"/>
    <property type="project" value="TreeGrafter"/>
</dbReference>
<evidence type="ECO:0000256" key="4">
    <source>
        <dbReference type="ARBA" id="ARBA00022691"/>
    </source>
</evidence>
<dbReference type="GO" id="GO:0071424">
    <property type="term" value="F:rRNA (cytosine-N4-)-methyltransferase activity"/>
    <property type="evidence" value="ECO:0007669"/>
    <property type="project" value="TreeGrafter"/>
</dbReference>
<dbReference type="Gene3D" id="1.10.150.170">
    <property type="entry name" value="Putative methyltransferase TM0872, insert domain"/>
    <property type="match status" value="1"/>
</dbReference>
<proteinExistence type="inferred from homology"/>
<dbReference type="InterPro" id="IPR002903">
    <property type="entry name" value="RsmH"/>
</dbReference>
<keyword evidence="2" id="KW-0489">Methyltransferase</keyword>
<comment type="similarity">
    <text evidence="1">Belongs to the methyltransferase superfamily. RsmH family.</text>
</comment>
<gene>
    <name evidence="6" type="ORF">METZ01_LOCUS59006</name>
</gene>
<evidence type="ECO:0000256" key="5">
    <source>
        <dbReference type="SAM" id="MobiDB-lite"/>
    </source>
</evidence>
<dbReference type="Gene3D" id="3.40.50.150">
    <property type="entry name" value="Vaccinia Virus protein VP39"/>
    <property type="match status" value="1"/>
</dbReference>
<dbReference type="HAMAP" id="MF_01007">
    <property type="entry name" value="16SrRNA_methyltr_H"/>
    <property type="match status" value="1"/>
</dbReference>
<dbReference type="EMBL" id="UINC01003417">
    <property type="protein sequence ID" value="SVA06152.1"/>
    <property type="molecule type" value="Genomic_DNA"/>
</dbReference>
<organism evidence="6">
    <name type="scientific">marine metagenome</name>
    <dbReference type="NCBI Taxonomy" id="408172"/>
    <lineage>
        <taxon>unclassified sequences</taxon>
        <taxon>metagenomes</taxon>
        <taxon>ecological metagenomes</taxon>
    </lineage>
</organism>
<dbReference type="Pfam" id="PF01795">
    <property type="entry name" value="Methyltransf_5"/>
    <property type="match status" value="1"/>
</dbReference>
<accession>A0A381SQ69</accession>